<dbReference type="InterPro" id="IPR029052">
    <property type="entry name" value="Metallo-depent_PP-like"/>
</dbReference>
<accession>A0A1L8CU52</accession>
<reference evidence="5" key="1">
    <citation type="submission" date="2016-12" db="EMBL/GenBank/DDBJ databases">
        <title>Draft Genome Sequences od Carboxydothermus pertinax and islandicus, Hydrogenogenic Carboxydotrophic Bacteria.</title>
        <authorList>
            <person name="Fukuyama Y."/>
            <person name="Ohmae K."/>
            <person name="Yoneda Y."/>
            <person name="Yoshida T."/>
            <person name="Sako Y."/>
        </authorList>
    </citation>
    <scope>NUCLEOTIDE SEQUENCE [LARGE SCALE GENOMIC DNA]</scope>
    <source>
        <strain evidence="5">Ug1</strain>
    </source>
</reference>
<evidence type="ECO:0000313" key="5">
    <source>
        <dbReference type="Proteomes" id="UP000187485"/>
    </source>
</evidence>
<evidence type="ECO:0000256" key="2">
    <source>
        <dbReference type="RuleBase" id="RU362039"/>
    </source>
</evidence>
<evidence type="ECO:0000256" key="1">
    <source>
        <dbReference type="ARBA" id="ARBA00008950"/>
    </source>
</evidence>
<dbReference type="EMBL" id="BDJK01000013">
    <property type="protein sequence ID" value="GAV22446.1"/>
    <property type="molecule type" value="Genomic_DNA"/>
</dbReference>
<dbReference type="EC" id="3.1.4.-" evidence="2"/>
<comment type="cofactor">
    <cofactor evidence="2">
        <name>a divalent metal cation</name>
        <dbReference type="ChEBI" id="CHEBI:60240"/>
    </cofactor>
</comment>
<gene>
    <name evidence="4" type="ORF">cpu_09560</name>
</gene>
<dbReference type="Proteomes" id="UP000187485">
    <property type="component" value="Unassembled WGS sequence"/>
</dbReference>
<protein>
    <recommendedName>
        <fullName evidence="2">Phosphoesterase</fullName>
        <ecNumber evidence="2">3.1.4.-</ecNumber>
    </recommendedName>
</protein>
<feature type="domain" description="Calcineurin-like phosphoesterase" evidence="3">
    <location>
        <begin position="1"/>
        <end position="201"/>
    </location>
</feature>
<dbReference type="GO" id="GO:0016791">
    <property type="term" value="F:phosphatase activity"/>
    <property type="evidence" value="ECO:0007669"/>
    <property type="project" value="TreeGrafter"/>
</dbReference>
<dbReference type="Gene3D" id="3.60.21.10">
    <property type="match status" value="1"/>
</dbReference>
<dbReference type="RefSeq" id="WP_075858929.1">
    <property type="nucleotide sequence ID" value="NZ_BDJK01000013.1"/>
</dbReference>
<dbReference type="AlphaFoldDB" id="A0A1L8CU52"/>
<dbReference type="SUPFAM" id="SSF56300">
    <property type="entry name" value="Metallo-dependent phosphatases"/>
    <property type="match status" value="1"/>
</dbReference>
<proteinExistence type="inferred from homology"/>
<dbReference type="PANTHER" id="PTHR42850:SF2">
    <property type="entry name" value="BLL5683 PROTEIN"/>
    <property type="match status" value="1"/>
</dbReference>
<sequence>MLMAFLGDIHANLPALKEVLADAQKNKVAKIYHTGDLVGYGPYPNETVEFIKDNKIEGVLGNYDDGVAFKKPTCGCDYKTEKEHEIGTKSLTFTVKTLTYGNQELLKSLPQSIKFEVAGKKFFLFHGSPERLNEYLTPDLFPARFDKLIEDYPEIDVFVFGHTHYPFYFTHRGRHFLNPGAVGKPKTKDPRAIYALAKVEEDTLAVNFRLISYPYEITASEIRKNGLPEELARIILGEVTGG</sequence>
<dbReference type="Pfam" id="PF12850">
    <property type="entry name" value="Metallophos_2"/>
    <property type="match status" value="1"/>
</dbReference>
<dbReference type="STRING" id="870242.cpu_09560"/>
<dbReference type="GO" id="GO:0046872">
    <property type="term" value="F:metal ion binding"/>
    <property type="evidence" value="ECO:0007669"/>
    <property type="project" value="UniProtKB-KW"/>
</dbReference>
<evidence type="ECO:0000313" key="4">
    <source>
        <dbReference type="EMBL" id="GAV22446.1"/>
    </source>
</evidence>
<dbReference type="OrthoDB" id="9800565at2"/>
<evidence type="ECO:0000259" key="3">
    <source>
        <dbReference type="Pfam" id="PF12850"/>
    </source>
</evidence>
<comment type="similarity">
    <text evidence="1 2">Belongs to the metallophosphoesterase superfamily. YfcE family.</text>
</comment>
<dbReference type="InterPro" id="IPR050126">
    <property type="entry name" value="Ap4A_hydrolase"/>
</dbReference>
<comment type="caution">
    <text evidence="4">The sequence shown here is derived from an EMBL/GenBank/DDBJ whole genome shotgun (WGS) entry which is preliminary data.</text>
</comment>
<dbReference type="PIRSF" id="PIRSF000883">
    <property type="entry name" value="Pesterase_MJ0912"/>
    <property type="match status" value="1"/>
</dbReference>
<dbReference type="PANTHER" id="PTHR42850">
    <property type="entry name" value="METALLOPHOSPHOESTERASE"/>
    <property type="match status" value="1"/>
</dbReference>
<name>A0A1L8CU52_9THEO</name>
<dbReference type="NCBIfam" id="TIGR00040">
    <property type="entry name" value="yfcE"/>
    <property type="match status" value="1"/>
</dbReference>
<keyword evidence="5" id="KW-1185">Reference proteome</keyword>
<dbReference type="InterPro" id="IPR024654">
    <property type="entry name" value="Calcineurin-like_PHP_lpxH"/>
</dbReference>
<dbReference type="InterPro" id="IPR000979">
    <property type="entry name" value="Phosphodiesterase_MJ0936/Vps29"/>
</dbReference>
<dbReference type="InterPro" id="IPR011152">
    <property type="entry name" value="Pesterase_MJ0912"/>
</dbReference>
<keyword evidence="2" id="KW-0479">Metal-binding</keyword>
<organism evidence="4 5">
    <name type="scientific">Carboxydothermus pertinax</name>
    <dbReference type="NCBI Taxonomy" id="870242"/>
    <lineage>
        <taxon>Bacteria</taxon>
        <taxon>Bacillati</taxon>
        <taxon>Bacillota</taxon>
        <taxon>Clostridia</taxon>
        <taxon>Thermoanaerobacterales</taxon>
        <taxon>Thermoanaerobacteraceae</taxon>
        <taxon>Carboxydothermus</taxon>
    </lineage>
</organism>
<dbReference type="GO" id="GO:0005737">
    <property type="term" value="C:cytoplasm"/>
    <property type="evidence" value="ECO:0007669"/>
    <property type="project" value="TreeGrafter"/>
</dbReference>